<comment type="subcellular location">
    <subcellularLocation>
        <location evidence="1">Cell outer membrane</location>
    </subcellularLocation>
</comment>
<dbReference type="InterPro" id="IPR011990">
    <property type="entry name" value="TPR-like_helical_dom_sf"/>
</dbReference>
<name>A0ABP9AUN6_9SPHI</name>
<dbReference type="CDD" id="cd08977">
    <property type="entry name" value="SusD"/>
    <property type="match status" value="1"/>
</dbReference>
<dbReference type="Pfam" id="PF14322">
    <property type="entry name" value="SusD-like_3"/>
    <property type="match status" value="1"/>
</dbReference>
<evidence type="ECO:0000259" key="8">
    <source>
        <dbReference type="Pfam" id="PF14322"/>
    </source>
</evidence>
<feature type="chain" id="PRO_5045435230" evidence="6">
    <location>
        <begin position="25"/>
        <end position="487"/>
    </location>
</feature>
<keyword evidence="4" id="KW-0472">Membrane</keyword>
<feature type="domain" description="RagB/SusD" evidence="7">
    <location>
        <begin position="339"/>
        <end position="487"/>
    </location>
</feature>
<organism evidence="9 10">
    <name type="scientific">Olivibacter ginsenosidimutans</name>
    <dbReference type="NCBI Taxonomy" id="1176537"/>
    <lineage>
        <taxon>Bacteria</taxon>
        <taxon>Pseudomonadati</taxon>
        <taxon>Bacteroidota</taxon>
        <taxon>Sphingobacteriia</taxon>
        <taxon>Sphingobacteriales</taxon>
        <taxon>Sphingobacteriaceae</taxon>
        <taxon>Olivibacter</taxon>
    </lineage>
</organism>
<dbReference type="Proteomes" id="UP001501411">
    <property type="component" value="Unassembled WGS sequence"/>
</dbReference>
<evidence type="ECO:0000256" key="3">
    <source>
        <dbReference type="ARBA" id="ARBA00022729"/>
    </source>
</evidence>
<comment type="caution">
    <text evidence="9">The sequence shown here is derived from an EMBL/GenBank/DDBJ whole genome shotgun (WGS) entry which is preliminary data.</text>
</comment>
<accession>A0ABP9AUN6</accession>
<evidence type="ECO:0000256" key="1">
    <source>
        <dbReference type="ARBA" id="ARBA00004442"/>
    </source>
</evidence>
<evidence type="ECO:0000259" key="7">
    <source>
        <dbReference type="Pfam" id="PF07980"/>
    </source>
</evidence>
<gene>
    <name evidence="9" type="ORF">GCM10023231_12280</name>
</gene>
<dbReference type="Pfam" id="PF07980">
    <property type="entry name" value="SusD_RagB"/>
    <property type="match status" value="1"/>
</dbReference>
<evidence type="ECO:0000256" key="4">
    <source>
        <dbReference type="ARBA" id="ARBA00023136"/>
    </source>
</evidence>
<keyword evidence="10" id="KW-1185">Reference proteome</keyword>
<dbReference type="PROSITE" id="PS51257">
    <property type="entry name" value="PROKAR_LIPOPROTEIN"/>
    <property type="match status" value="1"/>
</dbReference>
<proteinExistence type="inferred from homology"/>
<reference evidence="10" key="1">
    <citation type="journal article" date="2019" name="Int. J. Syst. Evol. Microbiol.">
        <title>The Global Catalogue of Microorganisms (GCM) 10K type strain sequencing project: providing services to taxonomists for standard genome sequencing and annotation.</title>
        <authorList>
            <consortium name="The Broad Institute Genomics Platform"/>
            <consortium name="The Broad Institute Genome Sequencing Center for Infectious Disease"/>
            <person name="Wu L."/>
            <person name="Ma J."/>
        </authorList>
    </citation>
    <scope>NUCLEOTIDE SEQUENCE [LARGE SCALE GENOMIC DNA]</scope>
    <source>
        <strain evidence="10">JCM 18200</strain>
    </source>
</reference>
<sequence>MLMKTYIFGIIFAALTLASCSDFLEELPEDRFTEGQFYQNLEQAQAAVDAIYQPIRVTSAFGGQYFLQVEIMAEFSIGRGSTAAVGAYQGLDATNASRVGLVWQYLYQSIFYANTAIENIEAMDNISDTDKNQLIAEARFMRAFSYYHLVRHWGAVPLILSTEQESTPRTPADEVYASIIADLENGESVLPDAPKQYGRPTKWASSAFLADVYLTRQDYAKAAEKAEEVINSGKFSLVDVNTLDDWDKIFGPSANGTSEEIFYLKYSHQNGWQWPHNLLYPGTPYSPFGNYVMTSSLDNKFLNEWSNDDWRKQWGVFTSYYSESAGKVVSLPSLAPVQFSKFRDPDAPTNAGHANDYPFLRYADILLIHAEAQAMAAGTPSAEAIEHLNMIKRRGYGYPSQQASAVDYAASGWTAAKFQDTVLQERAYELFLEGKRWLDLKRTGKIKESILKYLGIVVADAHINWPIPQQEIDTNPEIGPEDQNPGY</sequence>
<keyword evidence="3 6" id="KW-0732">Signal</keyword>
<dbReference type="Gene3D" id="1.25.40.390">
    <property type="match status" value="1"/>
</dbReference>
<comment type="similarity">
    <text evidence="2">Belongs to the SusD family.</text>
</comment>
<keyword evidence="5" id="KW-0998">Cell outer membrane</keyword>
<evidence type="ECO:0000256" key="6">
    <source>
        <dbReference type="SAM" id="SignalP"/>
    </source>
</evidence>
<evidence type="ECO:0000256" key="5">
    <source>
        <dbReference type="ARBA" id="ARBA00023237"/>
    </source>
</evidence>
<evidence type="ECO:0000313" key="9">
    <source>
        <dbReference type="EMBL" id="GAA4785928.1"/>
    </source>
</evidence>
<feature type="signal peptide" evidence="6">
    <location>
        <begin position="1"/>
        <end position="24"/>
    </location>
</feature>
<evidence type="ECO:0000256" key="2">
    <source>
        <dbReference type="ARBA" id="ARBA00006275"/>
    </source>
</evidence>
<dbReference type="InterPro" id="IPR012944">
    <property type="entry name" value="SusD_RagB_dom"/>
</dbReference>
<dbReference type="SUPFAM" id="SSF48452">
    <property type="entry name" value="TPR-like"/>
    <property type="match status" value="1"/>
</dbReference>
<feature type="domain" description="SusD-like N-terminal" evidence="8">
    <location>
        <begin position="83"/>
        <end position="214"/>
    </location>
</feature>
<protein>
    <submittedName>
        <fullName evidence="9">RagB/SusD family nutrient uptake outer membrane protein</fullName>
    </submittedName>
</protein>
<evidence type="ECO:0000313" key="10">
    <source>
        <dbReference type="Proteomes" id="UP001501411"/>
    </source>
</evidence>
<dbReference type="EMBL" id="BAABIQ010000006">
    <property type="protein sequence ID" value="GAA4785928.1"/>
    <property type="molecule type" value="Genomic_DNA"/>
</dbReference>
<dbReference type="InterPro" id="IPR033985">
    <property type="entry name" value="SusD-like_N"/>
</dbReference>